<dbReference type="Gramene" id="AUR62031311-RA">
    <property type="protein sequence ID" value="AUR62031311-RA:cds"/>
    <property type="gene ID" value="AUR62031311"/>
</dbReference>
<reference evidence="2" key="1">
    <citation type="journal article" date="2017" name="Nature">
        <title>The genome of Chenopodium quinoa.</title>
        <authorList>
            <person name="Jarvis D.E."/>
            <person name="Ho Y.S."/>
            <person name="Lightfoot D.J."/>
            <person name="Schmoeckel S.M."/>
            <person name="Li B."/>
            <person name="Borm T.J.A."/>
            <person name="Ohyanagi H."/>
            <person name="Mineta K."/>
            <person name="Michell C.T."/>
            <person name="Saber N."/>
            <person name="Kharbatia N.M."/>
            <person name="Rupper R.R."/>
            <person name="Sharp A.R."/>
            <person name="Dally N."/>
            <person name="Boughton B.A."/>
            <person name="Woo Y.H."/>
            <person name="Gao G."/>
            <person name="Schijlen E.G.W.M."/>
            <person name="Guo X."/>
            <person name="Momin A.A."/>
            <person name="Negrao S."/>
            <person name="Al-Babili S."/>
            <person name="Gehring C."/>
            <person name="Roessner U."/>
            <person name="Jung C."/>
            <person name="Murphy K."/>
            <person name="Arold S.T."/>
            <person name="Gojobori T."/>
            <person name="van der Linden C.G."/>
            <person name="van Loo E.N."/>
            <person name="Jellen E.N."/>
            <person name="Maughan P.J."/>
            <person name="Tester M."/>
        </authorList>
    </citation>
    <scope>NUCLEOTIDE SEQUENCE [LARGE SCALE GENOMIC DNA]</scope>
    <source>
        <strain evidence="2">cv. PI 614886</strain>
    </source>
</reference>
<dbReference type="PANTHER" id="PTHR33710:SF71">
    <property type="entry name" value="ENDONUCLEASE_EXONUCLEASE_PHOSPHATASE DOMAIN-CONTAINING PROTEIN"/>
    <property type="match status" value="1"/>
</dbReference>
<feature type="compositionally biased region" description="Polar residues" evidence="1">
    <location>
        <begin position="94"/>
        <end position="106"/>
    </location>
</feature>
<dbReference type="PANTHER" id="PTHR33710">
    <property type="entry name" value="BNAC02G09200D PROTEIN"/>
    <property type="match status" value="1"/>
</dbReference>
<evidence type="ECO:0000256" key="1">
    <source>
        <dbReference type="SAM" id="MobiDB-lite"/>
    </source>
</evidence>
<name>A0A803MKH0_CHEQI</name>
<organism evidence="2 3">
    <name type="scientific">Chenopodium quinoa</name>
    <name type="common">Quinoa</name>
    <dbReference type="NCBI Taxonomy" id="63459"/>
    <lineage>
        <taxon>Eukaryota</taxon>
        <taxon>Viridiplantae</taxon>
        <taxon>Streptophyta</taxon>
        <taxon>Embryophyta</taxon>
        <taxon>Tracheophyta</taxon>
        <taxon>Spermatophyta</taxon>
        <taxon>Magnoliopsida</taxon>
        <taxon>eudicotyledons</taxon>
        <taxon>Gunneridae</taxon>
        <taxon>Pentapetalae</taxon>
        <taxon>Caryophyllales</taxon>
        <taxon>Chenopodiaceae</taxon>
        <taxon>Chenopodioideae</taxon>
        <taxon>Atripliceae</taxon>
        <taxon>Chenopodium</taxon>
    </lineage>
</organism>
<keyword evidence="3" id="KW-1185">Reference proteome</keyword>
<proteinExistence type="predicted"/>
<feature type="region of interest" description="Disordered" evidence="1">
    <location>
        <begin position="45"/>
        <end position="112"/>
    </location>
</feature>
<feature type="compositionally biased region" description="Basic and acidic residues" evidence="1">
    <location>
        <begin position="45"/>
        <end position="56"/>
    </location>
</feature>
<reference evidence="2" key="2">
    <citation type="submission" date="2021-03" db="UniProtKB">
        <authorList>
            <consortium name="EnsemblPlants"/>
        </authorList>
    </citation>
    <scope>IDENTIFICATION</scope>
</reference>
<evidence type="ECO:0000313" key="2">
    <source>
        <dbReference type="EnsemblPlants" id="AUR62031311-RA:cds"/>
    </source>
</evidence>
<dbReference type="EnsemblPlants" id="AUR62031311-RA">
    <property type="protein sequence ID" value="AUR62031311-RA:cds"/>
    <property type="gene ID" value="AUR62031311"/>
</dbReference>
<sequence>MVNKIGEVELSVDSSANLFANSEDSGKKAESDVFLFTSGETRTLEKGQLEIDDSSKKGGGKGAKGRKRTQRDDDHSMKSDVLIYGEKRRECEPDQNNVETFNSEQEGGNKRRLVSVPVEKGNDEWRFTGVYGHPEDENKYKTSVLLESLKGSDDKPWLCGGDFNLMLHLGEKISGRSFCVEEAEILRNAMSYCHFEDLGFIGHSYTWTNNRGGEENIQERLDRFFAN</sequence>
<dbReference type="InterPro" id="IPR036691">
    <property type="entry name" value="Endo/exonu/phosph_ase_sf"/>
</dbReference>
<dbReference type="Proteomes" id="UP000596660">
    <property type="component" value="Unplaced"/>
</dbReference>
<protein>
    <submittedName>
        <fullName evidence="2">Uncharacterized protein</fullName>
    </submittedName>
</protein>
<dbReference type="SUPFAM" id="SSF56219">
    <property type="entry name" value="DNase I-like"/>
    <property type="match status" value="1"/>
</dbReference>
<dbReference type="Gene3D" id="3.60.10.10">
    <property type="entry name" value="Endonuclease/exonuclease/phosphatase"/>
    <property type="match status" value="1"/>
</dbReference>
<dbReference type="AlphaFoldDB" id="A0A803MKH0"/>
<evidence type="ECO:0000313" key="3">
    <source>
        <dbReference type="Proteomes" id="UP000596660"/>
    </source>
</evidence>
<accession>A0A803MKH0</accession>